<dbReference type="InterPro" id="IPR041049">
    <property type="entry name" value="DUF5615"/>
</dbReference>
<reference evidence="2" key="1">
    <citation type="submission" date="2015-12" db="EMBL/GenBank/DDBJ databases">
        <authorList>
            <person name="Tikhonova T.V."/>
            <person name="Pavlov A.R."/>
            <person name="Beletsky A.V."/>
            <person name="Mardanov A.V."/>
            <person name="Sorokin D.Y."/>
            <person name="Ravin N.V."/>
            <person name="Popov V.O."/>
        </authorList>
    </citation>
    <scope>NUCLEOTIDE SEQUENCE</scope>
    <source>
        <strain evidence="2">DSM 14787</strain>
    </source>
</reference>
<organism evidence="2 3">
    <name type="scientific">Thioalkalivibrio nitratireducens (strain DSM 14787 / UNIQEM 213 / ALEN2)</name>
    <dbReference type="NCBI Taxonomy" id="1255043"/>
    <lineage>
        <taxon>Bacteria</taxon>
        <taxon>Pseudomonadati</taxon>
        <taxon>Pseudomonadota</taxon>
        <taxon>Gammaproteobacteria</taxon>
        <taxon>Chromatiales</taxon>
        <taxon>Ectothiorhodospiraceae</taxon>
        <taxon>Thioalkalivibrio</taxon>
    </lineage>
</organism>
<evidence type="ECO:0000313" key="2">
    <source>
        <dbReference type="EMBL" id="AGA32343.1"/>
    </source>
</evidence>
<dbReference type="Proteomes" id="UP000010809">
    <property type="component" value="Chromosome"/>
</dbReference>
<evidence type="ECO:0000259" key="1">
    <source>
        <dbReference type="Pfam" id="PF18480"/>
    </source>
</evidence>
<feature type="domain" description="DUF5615" evidence="1">
    <location>
        <begin position="2"/>
        <end position="62"/>
    </location>
</feature>
<sequence>MVWEYAYRNDLIVVTINVGDFIHLAASAELHPGVIVLREAGLNRLEQWERLRDAIAFVQAECAGDLVNRVLEIRGKEAFRLHVLPAE</sequence>
<protein>
    <recommendedName>
        <fullName evidence="1">DUF5615 domain-containing protein</fullName>
    </recommendedName>
</protein>
<dbReference type="eggNOG" id="COG4634">
    <property type="taxonomic scope" value="Bacteria"/>
</dbReference>
<dbReference type="HOGENOM" id="CLU_2482317_0_0_6"/>
<keyword evidence="3" id="KW-1185">Reference proteome</keyword>
<accession>L0DTK5</accession>
<dbReference type="KEGG" id="tni:TVNIR_0643"/>
<proteinExistence type="predicted"/>
<gene>
    <name evidence="2" type="ordered locus">TVNIR_0643</name>
</gene>
<dbReference type="Pfam" id="PF18480">
    <property type="entry name" value="DUF5615"/>
    <property type="match status" value="1"/>
</dbReference>
<name>L0DTK5_THIND</name>
<dbReference type="EMBL" id="CP003989">
    <property type="protein sequence ID" value="AGA32343.1"/>
    <property type="molecule type" value="Genomic_DNA"/>
</dbReference>
<dbReference type="AlphaFoldDB" id="L0DTK5"/>
<evidence type="ECO:0000313" key="3">
    <source>
        <dbReference type="Proteomes" id="UP000010809"/>
    </source>
</evidence>
<dbReference type="PATRIC" id="fig|1255043.3.peg.649"/>